<keyword evidence="5" id="KW-0442">Lipid degradation</keyword>
<accession>A0A401JB93</accession>
<evidence type="ECO:0000256" key="2">
    <source>
        <dbReference type="ARBA" id="ARBA00008664"/>
    </source>
</evidence>
<dbReference type="InterPro" id="IPR025202">
    <property type="entry name" value="PLD-like_dom"/>
</dbReference>
<evidence type="ECO:0000313" key="9">
    <source>
        <dbReference type="EMBL" id="GBL44921.1"/>
    </source>
</evidence>
<evidence type="ECO:0000256" key="7">
    <source>
        <dbReference type="SAM" id="SignalP"/>
    </source>
</evidence>
<evidence type="ECO:0000259" key="8">
    <source>
        <dbReference type="PROSITE" id="PS50035"/>
    </source>
</evidence>
<keyword evidence="7" id="KW-0732">Signal</keyword>
<name>A0A401JB93_9PROT</name>
<dbReference type="EC" id="3.1.4.4" evidence="3"/>
<dbReference type="GO" id="GO:0016891">
    <property type="term" value="F:RNA endonuclease activity producing 5'-phosphomonoesters, hydrolytic mechanism"/>
    <property type="evidence" value="ECO:0007669"/>
    <property type="project" value="TreeGrafter"/>
</dbReference>
<protein>
    <recommendedName>
        <fullName evidence="3">phospholipase D</fullName>
        <ecNumber evidence="3">3.1.4.4</ecNumber>
    </recommendedName>
</protein>
<dbReference type="EMBL" id="BGOW01000003">
    <property type="protein sequence ID" value="GBL44921.1"/>
    <property type="molecule type" value="Genomic_DNA"/>
</dbReference>
<dbReference type="AlphaFoldDB" id="A0A401JB93"/>
<sequence>MCKAIVWLALWSCSHASWAFQDNRTPPVLPAVGTVQVAFTPGDDASALVIAAIRDARRQIRIQAFSFTHRAIADALIAAHRRGVDVALIADSEQTDRISTSVVRHMAAAGVPVYLDAGHASAHNKIMIIDANSAPVVITGSYNFTHAAQYRNAENLLILRGNPALAQAYAVNWRYHREHATALNP</sequence>
<dbReference type="SUPFAM" id="SSF56024">
    <property type="entry name" value="Phospholipase D/nuclease"/>
    <property type="match status" value="1"/>
</dbReference>
<evidence type="ECO:0000256" key="4">
    <source>
        <dbReference type="ARBA" id="ARBA00022801"/>
    </source>
</evidence>
<dbReference type="CDD" id="cd09170">
    <property type="entry name" value="PLDc_Nuc"/>
    <property type="match status" value="1"/>
</dbReference>
<dbReference type="Proteomes" id="UP000286806">
    <property type="component" value="Unassembled WGS sequence"/>
</dbReference>
<feature type="domain" description="PLD phosphodiesterase" evidence="8">
    <location>
        <begin position="118"/>
        <end position="148"/>
    </location>
</feature>
<dbReference type="InterPro" id="IPR001736">
    <property type="entry name" value="PLipase_D/transphosphatidylase"/>
</dbReference>
<evidence type="ECO:0000256" key="1">
    <source>
        <dbReference type="ARBA" id="ARBA00000798"/>
    </source>
</evidence>
<comment type="similarity">
    <text evidence="2">Belongs to the phospholipase D family.</text>
</comment>
<dbReference type="PANTHER" id="PTHR43856:SF1">
    <property type="entry name" value="MITOCHONDRIAL CARDIOLIPIN HYDROLASE"/>
    <property type="match status" value="1"/>
</dbReference>
<evidence type="ECO:0000256" key="6">
    <source>
        <dbReference type="ARBA" id="ARBA00023098"/>
    </source>
</evidence>
<gene>
    <name evidence="9" type="ORF">SFMTTN_0722</name>
</gene>
<dbReference type="PROSITE" id="PS50035">
    <property type="entry name" value="PLD"/>
    <property type="match status" value="1"/>
</dbReference>
<dbReference type="Pfam" id="PF13091">
    <property type="entry name" value="PLDc_2"/>
    <property type="match status" value="1"/>
</dbReference>
<keyword evidence="9" id="KW-0540">Nuclease</keyword>
<dbReference type="Gene3D" id="3.30.870.10">
    <property type="entry name" value="Endonuclease Chain A"/>
    <property type="match status" value="1"/>
</dbReference>
<feature type="chain" id="PRO_5019023814" description="phospholipase D" evidence="7">
    <location>
        <begin position="20"/>
        <end position="185"/>
    </location>
</feature>
<reference evidence="9 10" key="1">
    <citation type="journal article" date="2019" name="Front. Microbiol.">
        <title>Genomes of Neutrophilic Sulfur-Oxidizing Chemolithoautotrophs Representing 9 Proteobacterial Species From 8 Genera.</title>
        <authorList>
            <person name="Watanabe T."/>
            <person name="Kojima H."/>
            <person name="Umezawa K."/>
            <person name="Hori C."/>
            <person name="Takasuka T.E."/>
            <person name="Kato Y."/>
            <person name="Fukui M."/>
        </authorList>
    </citation>
    <scope>NUCLEOTIDE SEQUENCE [LARGE SCALE GENOMIC DNA]</scope>
    <source>
        <strain evidence="9 10">TTN</strain>
    </source>
</reference>
<keyword evidence="6" id="KW-0443">Lipid metabolism</keyword>
<feature type="signal peptide" evidence="7">
    <location>
        <begin position="1"/>
        <end position="19"/>
    </location>
</feature>
<evidence type="ECO:0000256" key="3">
    <source>
        <dbReference type="ARBA" id="ARBA00012027"/>
    </source>
</evidence>
<dbReference type="RefSeq" id="WP_223247645.1">
    <property type="nucleotide sequence ID" value="NZ_BGOW01000003.1"/>
</dbReference>
<dbReference type="PANTHER" id="PTHR43856">
    <property type="entry name" value="CARDIOLIPIN HYDROLASE"/>
    <property type="match status" value="1"/>
</dbReference>
<evidence type="ECO:0000313" key="10">
    <source>
        <dbReference type="Proteomes" id="UP000286806"/>
    </source>
</evidence>
<dbReference type="InterPro" id="IPR051406">
    <property type="entry name" value="PLD_domain"/>
</dbReference>
<organism evidence="9 10">
    <name type="scientific">Sulfuriferula multivorans</name>
    <dbReference type="NCBI Taxonomy" id="1559896"/>
    <lineage>
        <taxon>Bacteria</taxon>
        <taxon>Pseudomonadati</taxon>
        <taxon>Pseudomonadota</taxon>
        <taxon>Betaproteobacteria</taxon>
        <taxon>Nitrosomonadales</taxon>
        <taxon>Sulfuricellaceae</taxon>
        <taxon>Sulfuriferula</taxon>
    </lineage>
</organism>
<keyword evidence="9" id="KW-0255">Endonuclease</keyword>
<keyword evidence="10" id="KW-1185">Reference proteome</keyword>
<comment type="catalytic activity">
    <reaction evidence="1">
        <text>a 1,2-diacyl-sn-glycero-3-phosphocholine + H2O = a 1,2-diacyl-sn-glycero-3-phosphate + choline + H(+)</text>
        <dbReference type="Rhea" id="RHEA:14445"/>
        <dbReference type="ChEBI" id="CHEBI:15354"/>
        <dbReference type="ChEBI" id="CHEBI:15377"/>
        <dbReference type="ChEBI" id="CHEBI:15378"/>
        <dbReference type="ChEBI" id="CHEBI:57643"/>
        <dbReference type="ChEBI" id="CHEBI:58608"/>
        <dbReference type="EC" id="3.1.4.4"/>
    </reaction>
</comment>
<dbReference type="GO" id="GO:0006793">
    <property type="term" value="P:phosphorus metabolic process"/>
    <property type="evidence" value="ECO:0007669"/>
    <property type="project" value="UniProtKB-ARBA"/>
</dbReference>
<comment type="caution">
    <text evidence="9">The sequence shown here is derived from an EMBL/GenBank/DDBJ whole genome shotgun (WGS) entry which is preliminary data.</text>
</comment>
<dbReference type="GO" id="GO:0016042">
    <property type="term" value="P:lipid catabolic process"/>
    <property type="evidence" value="ECO:0007669"/>
    <property type="project" value="UniProtKB-KW"/>
</dbReference>
<keyword evidence="4" id="KW-0378">Hydrolase</keyword>
<proteinExistence type="inferred from homology"/>
<evidence type="ECO:0000256" key="5">
    <source>
        <dbReference type="ARBA" id="ARBA00022963"/>
    </source>
</evidence>
<dbReference type="GO" id="GO:0004630">
    <property type="term" value="F:phospholipase D activity"/>
    <property type="evidence" value="ECO:0007669"/>
    <property type="project" value="UniProtKB-EC"/>
</dbReference>